<keyword evidence="2" id="KW-1185">Reference proteome</keyword>
<name>A0A0C9YX96_9AGAM</name>
<dbReference type="HOGENOM" id="CLU_2484196_0_0_1"/>
<evidence type="ECO:0000313" key="1">
    <source>
        <dbReference type="EMBL" id="KIK21406.1"/>
    </source>
</evidence>
<dbReference type="OrthoDB" id="10583776at2759"/>
<reference evidence="1 2" key="1">
    <citation type="submission" date="2014-04" db="EMBL/GenBank/DDBJ databases">
        <authorList>
            <consortium name="DOE Joint Genome Institute"/>
            <person name="Kuo A."/>
            <person name="Kohler A."/>
            <person name="Costa M.D."/>
            <person name="Nagy L.G."/>
            <person name="Floudas D."/>
            <person name="Copeland A."/>
            <person name="Barry K.W."/>
            <person name="Cichocki N."/>
            <person name="Veneault-Fourrey C."/>
            <person name="LaButti K."/>
            <person name="Lindquist E.A."/>
            <person name="Lipzen A."/>
            <person name="Lundell T."/>
            <person name="Morin E."/>
            <person name="Murat C."/>
            <person name="Sun H."/>
            <person name="Tunlid A."/>
            <person name="Henrissat B."/>
            <person name="Grigoriev I.V."/>
            <person name="Hibbett D.S."/>
            <person name="Martin F."/>
            <person name="Nordberg H.P."/>
            <person name="Cantor M.N."/>
            <person name="Hua S.X."/>
        </authorList>
    </citation>
    <scope>NUCLEOTIDE SEQUENCE [LARGE SCALE GENOMIC DNA]</scope>
    <source>
        <strain evidence="1 2">441</strain>
    </source>
</reference>
<reference evidence="2" key="2">
    <citation type="submission" date="2015-01" db="EMBL/GenBank/DDBJ databases">
        <title>Evolutionary Origins and Diversification of the Mycorrhizal Mutualists.</title>
        <authorList>
            <consortium name="DOE Joint Genome Institute"/>
            <consortium name="Mycorrhizal Genomics Consortium"/>
            <person name="Kohler A."/>
            <person name="Kuo A."/>
            <person name="Nagy L.G."/>
            <person name="Floudas D."/>
            <person name="Copeland A."/>
            <person name="Barry K.W."/>
            <person name="Cichocki N."/>
            <person name="Veneault-Fourrey C."/>
            <person name="LaButti K."/>
            <person name="Lindquist E.A."/>
            <person name="Lipzen A."/>
            <person name="Lundell T."/>
            <person name="Morin E."/>
            <person name="Murat C."/>
            <person name="Riley R."/>
            <person name="Ohm R."/>
            <person name="Sun H."/>
            <person name="Tunlid A."/>
            <person name="Henrissat B."/>
            <person name="Grigoriev I.V."/>
            <person name="Hibbett D.S."/>
            <person name="Martin F."/>
        </authorList>
    </citation>
    <scope>NUCLEOTIDE SEQUENCE [LARGE SCALE GENOMIC DNA]</scope>
    <source>
        <strain evidence="2">441</strain>
    </source>
</reference>
<dbReference type="Proteomes" id="UP000054018">
    <property type="component" value="Unassembled WGS sequence"/>
</dbReference>
<accession>A0A0C9YX96</accession>
<gene>
    <name evidence="1" type="ORF">PISMIDRAFT_681353</name>
</gene>
<dbReference type="EMBL" id="KN833752">
    <property type="protein sequence ID" value="KIK21406.1"/>
    <property type="molecule type" value="Genomic_DNA"/>
</dbReference>
<sequence>MSLLNSVFLSDSRVSDRQSCSSQNVPLRAVNTKTSWLGKALFERPTGGPLRSYLECGLFDWIRRCPQHLKLRRDKNCNLVWWWHSSDLWNYSNLRLGD</sequence>
<dbReference type="AlphaFoldDB" id="A0A0C9YX96"/>
<proteinExistence type="predicted"/>
<protein>
    <submittedName>
        <fullName evidence="1">Uncharacterized protein</fullName>
    </submittedName>
</protein>
<evidence type="ECO:0000313" key="2">
    <source>
        <dbReference type="Proteomes" id="UP000054018"/>
    </source>
</evidence>
<organism evidence="1 2">
    <name type="scientific">Pisolithus microcarpus 441</name>
    <dbReference type="NCBI Taxonomy" id="765257"/>
    <lineage>
        <taxon>Eukaryota</taxon>
        <taxon>Fungi</taxon>
        <taxon>Dikarya</taxon>
        <taxon>Basidiomycota</taxon>
        <taxon>Agaricomycotina</taxon>
        <taxon>Agaricomycetes</taxon>
        <taxon>Agaricomycetidae</taxon>
        <taxon>Boletales</taxon>
        <taxon>Sclerodermatineae</taxon>
        <taxon>Pisolithaceae</taxon>
        <taxon>Pisolithus</taxon>
    </lineage>
</organism>